<organism evidence="1 2">
    <name type="scientific">Tectimicrobiota bacterium</name>
    <dbReference type="NCBI Taxonomy" id="2528274"/>
    <lineage>
        <taxon>Bacteria</taxon>
        <taxon>Pseudomonadati</taxon>
        <taxon>Nitrospinota/Tectimicrobiota group</taxon>
        <taxon>Candidatus Tectimicrobiota</taxon>
    </lineage>
</organism>
<proteinExistence type="predicted"/>
<comment type="caution">
    <text evidence="1">The sequence shown here is derived from an EMBL/GenBank/DDBJ whole genome shotgun (WGS) entry which is preliminary data.</text>
</comment>
<evidence type="ECO:0000313" key="1">
    <source>
        <dbReference type="EMBL" id="MBI2876211.1"/>
    </source>
</evidence>
<dbReference type="Proteomes" id="UP000769766">
    <property type="component" value="Unassembled WGS sequence"/>
</dbReference>
<reference evidence="1" key="1">
    <citation type="submission" date="2020-07" db="EMBL/GenBank/DDBJ databases">
        <title>Huge and variable diversity of episymbiotic CPR bacteria and DPANN archaea in groundwater ecosystems.</title>
        <authorList>
            <person name="He C.Y."/>
            <person name="Keren R."/>
            <person name="Whittaker M."/>
            <person name="Farag I.F."/>
            <person name="Doudna J."/>
            <person name="Cate J.H.D."/>
            <person name="Banfield J.F."/>
        </authorList>
    </citation>
    <scope>NUCLEOTIDE SEQUENCE</scope>
    <source>
        <strain evidence="1">NC_groundwater_672_Ag_B-0.1um_62_36</strain>
    </source>
</reference>
<protein>
    <submittedName>
        <fullName evidence="1">Uncharacterized protein</fullName>
    </submittedName>
</protein>
<dbReference type="Pfam" id="PF20244">
    <property type="entry name" value="DUF6599"/>
    <property type="match status" value="1"/>
</dbReference>
<evidence type="ECO:0000313" key="2">
    <source>
        <dbReference type="Proteomes" id="UP000769766"/>
    </source>
</evidence>
<sequence length="322" mass="36278">MRIRRGLLIGGLLGLLVLSFGQFAGSEGLNPGTLLPPAEPLKGWKAQGEPLSYRGERLIDYIDGGAELYFEYGFQEAGVQEYVHTSGATLTVEIYQLDRPENAYGIYSFDTRGEHPAIGQEATYGFGLLRFWKGRFFCRLLSLSEEKGVRQDLLALGKGIAERILEEGKRPELLSHLPRTRVVPESVRYFHQPVALSNIYYLSNENLLNLNAQTEAVFFEYQLPTQPAKVILVHYPQDADAGAAYRRFIRTYFPKEKGNKAREVLIGRAEKGEYAGIRRSKRLLILAFATKEREACRKILEEMSSVARSFIPSGPAPRTRGR</sequence>
<dbReference type="AlphaFoldDB" id="A0A932CNA4"/>
<dbReference type="EMBL" id="JACPRF010000154">
    <property type="protein sequence ID" value="MBI2876211.1"/>
    <property type="molecule type" value="Genomic_DNA"/>
</dbReference>
<name>A0A932CNA4_UNCTE</name>
<gene>
    <name evidence="1" type="ORF">HYY20_04955</name>
</gene>
<accession>A0A932CNA4</accession>
<dbReference type="InterPro" id="IPR046534">
    <property type="entry name" value="DUF6599"/>
</dbReference>